<dbReference type="Proteomes" id="UP000029734">
    <property type="component" value="Unassembled WGS sequence"/>
</dbReference>
<protein>
    <submittedName>
        <fullName evidence="10">Chemotaxis protein</fullName>
    </submittedName>
</protein>
<feature type="transmembrane region" description="Helical" evidence="7">
    <location>
        <begin position="12"/>
        <end position="34"/>
    </location>
</feature>
<dbReference type="RefSeq" id="WP_036649484.1">
    <property type="nucleotide sequence ID" value="NZ_JQCR01000002.1"/>
</dbReference>
<comment type="caution">
    <text evidence="10">The sequence shown here is derived from an EMBL/GenBank/DDBJ whole genome shotgun (WGS) entry which is preliminary data.</text>
</comment>
<dbReference type="SMART" id="SM00304">
    <property type="entry name" value="HAMP"/>
    <property type="match status" value="2"/>
</dbReference>
<evidence type="ECO:0000256" key="6">
    <source>
        <dbReference type="PROSITE-ProRule" id="PRU00284"/>
    </source>
</evidence>
<keyword evidence="7" id="KW-1133">Transmembrane helix</keyword>
<evidence type="ECO:0000256" key="7">
    <source>
        <dbReference type="SAM" id="Phobius"/>
    </source>
</evidence>
<evidence type="ECO:0000259" key="9">
    <source>
        <dbReference type="PROSITE" id="PS50885"/>
    </source>
</evidence>
<evidence type="ECO:0000256" key="5">
    <source>
        <dbReference type="ARBA" id="ARBA00029447"/>
    </source>
</evidence>
<dbReference type="CDD" id="cd11386">
    <property type="entry name" value="MCP_signal"/>
    <property type="match status" value="1"/>
</dbReference>
<dbReference type="SMART" id="SM00283">
    <property type="entry name" value="MA"/>
    <property type="match status" value="1"/>
</dbReference>
<dbReference type="SUPFAM" id="SSF58104">
    <property type="entry name" value="Methyl-accepting chemotaxis protein (MCP) signaling domain"/>
    <property type="match status" value="1"/>
</dbReference>
<dbReference type="AlphaFoldDB" id="A0A098M8X4"/>
<dbReference type="eggNOG" id="COG0840">
    <property type="taxonomic scope" value="Bacteria"/>
</dbReference>
<dbReference type="InterPro" id="IPR004089">
    <property type="entry name" value="MCPsignal_dom"/>
</dbReference>
<accession>A0A098M8X4</accession>
<evidence type="ECO:0000313" key="10">
    <source>
        <dbReference type="EMBL" id="KGE18994.1"/>
    </source>
</evidence>
<reference evidence="10 11" key="2">
    <citation type="submission" date="2014-10" db="EMBL/GenBank/DDBJ databases">
        <title>Comparative genomics of the Paenibacillus odorifer group.</title>
        <authorList>
            <person name="Tsai Y.-C."/>
            <person name="Martin N."/>
            <person name="Korlach J."/>
            <person name="Wiedmann M."/>
        </authorList>
    </citation>
    <scope>NUCLEOTIDE SEQUENCE [LARGE SCALE GENOMIC DNA]</scope>
    <source>
        <strain evidence="10 11">DSM 18334</strain>
    </source>
</reference>
<dbReference type="OrthoDB" id="369835at2"/>
<dbReference type="STRING" id="268407.PWYN_06240"/>
<comment type="subcellular location">
    <subcellularLocation>
        <location evidence="1">Cell membrane</location>
    </subcellularLocation>
</comment>
<dbReference type="PANTHER" id="PTHR32089">
    <property type="entry name" value="METHYL-ACCEPTING CHEMOTAXIS PROTEIN MCPB"/>
    <property type="match status" value="1"/>
</dbReference>
<dbReference type="PANTHER" id="PTHR32089:SF112">
    <property type="entry name" value="LYSOZYME-LIKE PROTEIN-RELATED"/>
    <property type="match status" value="1"/>
</dbReference>
<dbReference type="Gene3D" id="1.10.287.950">
    <property type="entry name" value="Methyl-accepting chemotaxis protein"/>
    <property type="match status" value="1"/>
</dbReference>
<keyword evidence="2" id="KW-1003">Cell membrane</keyword>
<feature type="transmembrane region" description="Helical" evidence="7">
    <location>
        <begin position="181"/>
        <end position="203"/>
    </location>
</feature>
<evidence type="ECO:0000256" key="2">
    <source>
        <dbReference type="ARBA" id="ARBA00022475"/>
    </source>
</evidence>
<proteinExistence type="inferred from homology"/>
<evidence type="ECO:0000259" key="8">
    <source>
        <dbReference type="PROSITE" id="PS50111"/>
    </source>
</evidence>
<gene>
    <name evidence="10" type="ORF">PWYN_06240</name>
</gene>
<keyword evidence="3 7" id="KW-0472">Membrane</keyword>
<reference evidence="10 11" key="1">
    <citation type="submission" date="2014-08" db="EMBL/GenBank/DDBJ databases">
        <authorList>
            <person name="den Bakker H.C."/>
        </authorList>
    </citation>
    <scope>NUCLEOTIDE SEQUENCE [LARGE SCALE GENOMIC DNA]</scope>
    <source>
        <strain evidence="10 11">DSM 18334</strain>
    </source>
</reference>
<dbReference type="CDD" id="cd06225">
    <property type="entry name" value="HAMP"/>
    <property type="match status" value="1"/>
</dbReference>
<evidence type="ECO:0000256" key="1">
    <source>
        <dbReference type="ARBA" id="ARBA00004236"/>
    </source>
</evidence>
<dbReference type="Pfam" id="PF00015">
    <property type="entry name" value="MCPsignal"/>
    <property type="match status" value="1"/>
</dbReference>
<dbReference type="Gene3D" id="6.10.340.10">
    <property type="match status" value="1"/>
</dbReference>
<dbReference type="Pfam" id="PF00672">
    <property type="entry name" value="HAMP"/>
    <property type="match status" value="1"/>
</dbReference>
<name>A0A098M8X4_9BACL</name>
<dbReference type="InterPro" id="IPR003660">
    <property type="entry name" value="HAMP_dom"/>
</dbReference>
<sequence>MFRIRHSISGRFTRLLFIVLLLSSLLLSISFYFISISTFDSYVVPQIDKLLTSSAQDINKNLNTTFAQQASNNSESAVMNIEFYFKDKRKQYDLETIFLADLKDGKATVITADHGSKLKAKESIQVLPAMEQASKGKNGLSTIYNDSHGVHKTSFTGIPGSTLVMGVSADVSFIKEKMDSILWTSAGITLLSMIIGLSSAMYMSRRITKPLSQLAAYSNRLAEGDFTEELTIKGKDEVGQLSESFQAMTQHLKEMIGQVLNTSETVVSDSNDLMERVDVLNDMADRSSLSVEEIGTGSRAIANSALDNSRAMEEINLGIQHIASAAGEVTEQTNEASSEAEGGNVIAQSAVVQMRQVELASEQGVAQFRVMNERSQKIGEVVQGIAEITKQIQMLSLNASIEAARAGEHGRGFAVVAGEVRKLSEQSRNATEQISEFLLGLQEDMNRSAAEMNHLNSEVASGVGKVREAGDAFNHLLVLIHSISNSVQSVSAATQEISAGTEEVSASVEETAQITSKSQASAGTLTENYARQQAELEGHAQTVDHLHEQAVKLQEAVLKFKI</sequence>
<dbReference type="PROSITE" id="PS50885">
    <property type="entry name" value="HAMP"/>
    <property type="match status" value="1"/>
</dbReference>
<dbReference type="EMBL" id="JQCR01000002">
    <property type="protein sequence ID" value="KGE18994.1"/>
    <property type="molecule type" value="Genomic_DNA"/>
</dbReference>
<evidence type="ECO:0000313" key="11">
    <source>
        <dbReference type="Proteomes" id="UP000029734"/>
    </source>
</evidence>
<dbReference type="GO" id="GO:0005886">
    <property type="term" value="C:plasma membrane"/>
    <property type="evidence" value="ECO:0007669"/>
    <property type="project" value="UniProtKB-SubCell"/>
</dbReference>
<dbReference type="GO" id="GO:0007165">
    <property type="term" value="P:signal transduction"/>
    <property type="evidence" value="ECO:0007669"/>
    <property type="project" value="UniProtKB-KW"/>
</dbReference>
<feature type="domain" description="Methyl-accepting transducer" evidence="8">
    <location>
        <begin position="276"/>
        <end position="512"/>
    </location>
</feature>
<keyword evidence="7" id="KW-0812">Transmembrane</keyword>
<evidence type="ECO:0000256" key="4">
    <source>
        <dbReference type="ARBA" id="ARBA00023224"/>
    </source>
</evidence>
<feature type="domain" description="HAMP" evidence="9">
    <location>
        <begin position="205"/>
        <end position="257"/>
    </location>
</feature>
<comment type="similarity">
    <text evidence="5">Belongs to the methyl-accepting chemotaxis (MCP) protein family.</text>
</comment>
<organism evidence="10 11">
    <name type="scientific">Paenibacillus wynnii</name>
    <dbReference type="NCBI Taxonomy" id="268407"/>
    <lineage>
        <taxon>Bacteria</taxon>
        <taxon>Bacillati</taxon>
        <taxon>Bacillota</taxon>
        <taxon>Bacilli</taxon>
        <taxon>Bacillales</taxon>
        <taxon>Paenibacillaceae</taxon>
        <taxon>Paenibacillus</taxon>
    </lineage>
</organism>
<keyword evidence="11" id="KW-1185">Reference proteome</keyword>
<dbReference type="PROSITE" id="PS50111">
    <property type="entry name" value="CHEMOTAXIS_TRANSDUC_2"/>
    <property type="match status" value="1"/>
</dbReference>
<keyword evidence="4 6" id="KW-0807">Transducer</keyword>
<evidence type="ECO:0000256" key="3">
    <source>
        <dbReference type="ARBA" id="ARBA00023136"/>
    </source>
</evidence>